<dbReference type="KEGG" id="fax:FUAX_44690"/>
<keyword evidence="2" id="KW-1185">Reference proteome</keyword>
<dbReference type="AlphaFoldDB" id="A0AAU9D370"/>
<evidence type="ECO:0008006" key="3">
    <source>
        <dbReference type="Google" id="ProtNLM"/>
    </source>
</evidence>
<keyword evidence="1" id="KW-0614">Plasmid</keyword>
<dbReference type="PROSITE" id="PS51257">
    <property type="entry name" value="PROKAR_LIPOPROTEIN"/>
    <property type="match status" value="1"/>
</dbReference>
<reference evidence="1 2" key="1">
    <citation type="submission" date="2021-12" db="EMBL/GenBank/DDBJ databases">
        <title>Genome sequencing of bacteria with rrn-lacking chromosome and rrn-plasmid.</title>
        <authorList>
            <person name="Anda M."/>
            <person name="Iwasaki W."/>
        </authorList>
    </citation>
    <scope>NUCLEOTIDE SEQUENCE [LARGE SCALE GENOMIC DNA]</scope>
    <source>
        <strain evidence="1 2">DSM 100852</strain>
        <plasmid evidence="1 2">pFA2</plasmid>
    </source>
</reference>
<dbReference type="RefSeq" id="WP_338395185.1">
    <property type="nucleotide sequence ID" value="NZ_AP025316.1"/>
</dbReference>
<evidence type="ECO:0000313" key="1">
    <source>
        <dbReference type="EMBL" id="BDD12037.1"/>
    </source>
</evidence>
<accession>A0AAU9D370</accession>
<proteinExistence type="predicted"/>
<protein>
    <recommendedName>
        <fullName evidence="3">Lipoprotein</fullName>
    </recommendedName>
</protein>
<gene>
    <name evidence="1" type="ORF">FUAX_44690</name>
</gene>
<name>A0AAU9D370_9BACT</name>
<evidence type="ECO:0000313" key="2">
    <source>
        <dbReference type="Proteomes" id="UP001348817"/>
    </source>
</evidence>
<geneLocation type="plasmid" evidence="1 2">
    <name>pFA2</name>
</geneLocation>
<dbReference type="EMBL" id="AP025316">
    <property type="protein sequence ID" value="BDD12037.1"/>
    <property type="molecule type" value="Genomic_DNA"/>
</dbReference>
<organism evidence="1 2">
    <name type="scientific">Fulvitalea axinellae</name>
    <dbReference type="NCBI Taxonomy" id="1182444"/>
    <lineage>
        <taxon>Bacteria</taxon>
        <taxon>Pseudomonadati</taxon>
        <taxon>Bacteroidota</taxon>
        <taxon>Cytophagia</taxon>
        <taxon>Cytophagales</taxon>
        <taxon>Persicobacteraceae</taxon>
        <taxon>Fulvitalea</taxon>
    </lineage>
</organism>
<dbReference type="Proteomes" id="UP001348817">
    <property type="component" value="Plasmid pFA2"/>
</dbReference>
<sequence length="214" mass="24278">MKALNFLPLIFLVNTLFSCSSDSEEEIKPIEEPKSFVIGQDNFEIGETESANPTLWLDLLSLDGESKSFIIADSKPEGDTWMYVNQYCSVLSVYWLQSDLKEGLRFKSLAFEKKKEATNKLISFESLNHQAKYAEEALKGKLVTKENFYQLIEAGENGALAWFGNDTHVLGIRIVGSEYYFYDSNGGKVTVFTELSELKKQIEKFSPNVFVFAE</sequence>